<dbReference type="CDD" id="cd08896">
    <property type="entry name" value="SRPBCC_CalC_Aha1-like_3"/>
    <property type="match status" value="1"/>
</dbReference>
<proteinExistence type="inferred from homology"/>
<comment type="similarity">
    <text evidence="1">Belongs to the AHA1 family.</text>
</comment>
<keyword evidence="4" id="KW-1185">Reference proteome</keyword>
<dbReference type="InterPro" id="IPR023393">
    <property type="entry name" value="START-like_dom_sf"/>
</dbReference>
<dbReference type="SUPFAM" id="SSF55961">
    <property type="entry name" value="Bet v1-like"/>
    <property type="match status" value="1"/>
</dbReference>
<protein>
    <submittedName>
        <fullName evidence="3">SRPBCC family protein</fullName>
    </submittedName>
</protein>
<comment type="caution">
    <text evidence="3">The sequence shown here is derived from an EMBL/GenBank/DDBJ whole genome shotgun (WGS) entry which is preliminary data.</text>
</comment>
<dbReference type="Proteomes" id="UP000520198">
    <property type="component" value="Unassembled WGS sequence"/>
</dbReference>
<name>A0A7Y6UKX1_9HYPH</name>
<sequence length="160" mass="18235">MTAFTDIKAADDRELVITRLIDAPRELVYRCWTDAELLKKWFAPSPWTTPEARLDVRAGGANRIVMRSPEGEDYPNLGVYLEVVPNEKLVFTDAFTDAWAPSDKPFMVVTVTFEDVGTKTRYTARVRHWSVEDRDAHEKMGFHEGWGQCAAQLEGTARQL</sequence>
<gene>
    <name evidence="3" type="ORF">HT585_01510</name>
</gene>
<evidence type="ECO:0000256" key="1">
    <source>
        <dbReference type="ARBA" id="ARBA00006817"/>
    </source>
</evidence>
<evidence type="ECO:0000259" key="2">
    <source>
        <dbReference type="Pfam" id="PF08327"/>
    </source>
</evidence>
<dbReference type="Gene3D" id="3.30.530.20">
    <property type="match status" value="1"/>
</dbReference>
<dbReference type="AlphaFoldDB" id="A0A7Y6UKX1"/>
<organism evidence="3 4">
    <name type="scientific">Ensifer oleiphilus</name>
    <dbReference type="NCBI Taxonomy" id="2742698"/>
    <lineage>
        <taxon>Bacteria</taxon>
        <taxon>Pseudomonadati</taxon>
        <taxon>Pseudomonadota</taxon>
        <taxon>Alphaproteobacteria</taxon>
        <taxon>Hyphomicrobiales</taxon>
        <taxon>Rhizobiaceae</taxon>
        <taxon>Sinorhizobium/Ensifer group</taxon>
        <taxon>Ensifer</taxon>
    </lineage>
</organism>
<accession>A0A7Y6UKX1</accession>
<feature type="domain" description="Activator of Hsp90 ATPase homologue 1/2-like C-terminal" evidence="2">
    <location>
        <begin position="22"/>
        <end position="156"/>
    </location>
</feature>
<dbReference type="EMBL" id="JABWDU010000001">
    <property type="protein sequence ID" value="NVD37517.1"/>
    <property type="molecule type" value="Genomic_DNA"/>
</dbReference>
<dbReference type="RefSeq" id="WP_176351314.1">
    <property type="nucleotide sequence ID" value="NZ_JABWDU010000001.1"/>
</dbReference>
<dbReference type="InterPro" id="IPR013538">
    <property type="entry name" value="ASHA1/2-like_C"/>
</dbReference>
<evidence type="ECO:0000313" key="4">
    <source>
        <dbReference type="Proteomes" id="UP000520198"/>
    </source>
</evidence>
<reference evidence="3 4" key="1">
    <citation type="submission" date="2020-06" db="EMBL/GenBank/DDBJ databases">
        <authorList>
            <person name="Grouzdev D.S."/>
        </authorList>
    </citation>
    <scope>NUCLEOTIDE SEQUENCE [LARGE SCALE GENOMIC DNA]</scope>
    <source>
        <strain evidence="3 4">HO-A22</strain>
    </source>
</reference>
<dbReference type="Pfam" id="PF08327">
    <property type="entry name" value="AHSA1"/>
    <property type="match status" value="1"/>
</dbReference>
<evidence type="ECO:0000313" key="3">
    <source>
        <dbReference type="EMBL" id="NVD37517.1"/>
    </source>
</evidence>